<evidence type="ECO:0000313" key="3">
    <source>
        <dbReference type="EMBL" id="MEI4463875.1"/>
    </source>
</evidence>
<dbReference type="EMBL" id="LNQL01000006">
    <property type="protein sequence ID" value="KSU47770.1"/>
    <property type="molecule type" value="Genomic_DNA"/>
</dbReference>
<dbReference type="OrthoDB" id="9921667at2"/>
<keyword evidence="1" id="KW-1133">Transmembrane helix</keyword>
<accession>A0A0V8GC86</accession>
<dbReference type="Proteomes" id="UP001387110">
    <property type="component" value="Unassembled WGS sequence"/>
</dbReference>
<keyword evidence="1" id="KW-0812">Transmembrane</keyword>
<dbReference type="EMBL" id="JBAWKY010000007">
    <property type="protein sequence ID" value="MEI4463875.1"/>
    <property type="molecule type" value="Genomic_DNA"/>
</dbReference>
<evidence type="ECO:0000313" key="5">
    <source>
        <dbReference type="Proteomes" id="UP001387110"/>
    </source>
</evidence>
<dbReference type="RefSeq" id="WP_029341529.1">
    <property type="nucleotide sequence ID" value="NZ_FMYN01000006.1"/>
</dbReference>
<gene>
    <name evidence="2" type="ORF">AS033_13980</name>
    <name evidence="3" type="ORF">SZL87_15725</name>
</gene>
<feature type="transmembrane region" description="Helical" evidence="1">
    <location>
        <begin position="36"/>
        <end position="58"/>
    </location>
</feature>
<keyword evidence="1" id="KW-0472">Membrane</keyword>
<protein>
    <submittedName>
        <fullName evidence="2">Uncharacterized protein</fullName>
    </submittedName>
</protein>
<name>A0A0V8GC86_9BACL</name>
<dbReference type="AlphaFoldDB" id="A0A0V8GC86"/>
<reference evidence="3 5" key="2">
    <citation type="submission" date="2023-12" db="EMBL/GenBank/DDBJ databases">
        <authorList>
            <person name="Easwaran N."/>
            <person name="Lazarus H.P.S."/>
        </authorList>
    </citation>
    <scope>NUCLEOTIDE SEQUENCE [LARGE SCALE GENOMIC DNA]</scope>
    <source>
        <strain evidence="3 5">VIT-2023</strain>
    </source>
</reference>
<evidence type="ECO:0000256" key="1">
    <source>
        <dbReference type="SAM" id="Phobius"/>
    </source>
</evidence>
<evidence type="ECO:0000313" key="4">
    <source>
        <dbReference type="Proteomes" id="UP000053797"/>
    </source>
</evidence>
<feature type="transmembrane region" description="Helical" evidence="1">
    <location>
        <begin position="12"/>
        <end position="30"/>
    </location>
</feature>
<reference evidence="2 4" key="1">
    <citation type="journal article" date="2015" name="Int. J. Syst. Evol. Microbiol.">
        <title>Exiguobacterium enclense sp. nov., isolated from sediment.</title>
        <authorList>
            <person name="Dastager S.G."/>
            <person name="Mawlankar R."/>
            <person name="Sonalkar V.V."/>
            <person name="Thorat M.N."/>
            <person name="Mual P."/>
            <person name="Verma A."/>
            <person name="Krishnamurthi S."/>
            <person name="Tang S.K."/>
            <person name="Li W.J."/>
        </authorList>
    </citation>
    <scope>NUCLEOTIDE SEQUENCE [LARGE SCALE GENOMIC DNA]</scope>
    <source>
        <strain evidence="2 4">NIO-1109</strain>
    </source>
</reference>
<keyword evidence="5" id="KW-1185">Reference proteome</keyword>
<dbReference type="Proteomes" id="UP000053797">
    <property type="component" value="Unassembled WGS sequence"/>
</dbReference>
<organism evidence="2 4">
    <name type="scientific">Exiguobacterium indicum</name>
    <dbReference type="NCBI Taxonomy" id="296995"/>
    <lineage>
        <taxon>Bacteria</taxon>
        <taxon>Bacillati</taxon>
        <taxon>Bacillota</taxon>
        <taxon>Bacilli</taxon>
        <taxon>Bacillales</taxon>
        <taxon>Bacillales Family XII. Incertae Sedis</taxon>
        <taxon>Exiguobacterium</taxon>
    </lineage>
</organism>
<evidence type="ECO:0000313" key="2">
    <source>
        <dbReference type="EMBL" id="KSU47770.1"/>
    </source>
</evidence>
<proteinExistence type="predicted"/>
<sequence>MIVPVLRHLRNIFMSMSLIFGSSYFFQKSYGDEITGLFFIGIIGAIGFCITLGLLWYLKRKESHGF</sequence>
<comment type="caution">
    <text evidence="2">The sequence shown here is derived from an EMBL/GenBank/DDBJ whole genome shotgun (WGS) entry which is preliminary data.</text>
</comment>